<sequence>VYALQDEVHEAQAREQVARGEFSDLCQDPSALQHRLVLLNEKLAKRLTGISNGTIKTVKEYLSTPGSRDVYGVQEAEGMRRFSQLQLQDDTLLLHALQFHDPPATATILPLCPLQLLILSPEPKVFFRLAYKGHSLGTVTIALTGAPCRMQQMLELCSASISHSWKGATFDRVRDKGRPGERIACAEYIMQDGGRSRNAVLTGLEPSTECGPMRTGRVYGWWGDEAGFIICTRESIASYSCPLLGYVVQGLPVLHMAIENYDISQIAIAEVGLVVEIE</sequence>
<comment type="caution">
    <text evidence="1">The sequence shown here is derived from an EMBL/GenBank/DDBJ whole genome shotgun (WGS) entry which is preliminary data.</text>
</comment>
<dbReference type="Proteomes" id="UP001497623">
    <property type="component" value="Unassembled WGS sequence"/>
</dbReference>
<feature type="non-terminal residue" evidence="1">
    <location>
        <position position="1"/>
    </location>
</feature>
<name>A0AAV2QHS6_MEGNR</name>
<reference evidence="1 2" key="1">
    <citation type="submission" date="2024-05" db="EMBL/GenBank/DDBJ databases">
        <authorList>
            <person name="Wallberg A."/>
        </authorList>
    </citation>
    <scope>NUCLEOTIDE SEQUENCE [LARGE SCALE GENOMIC DNA]</scope>
</reference>
<proteinExistence type="predicted"/>
<evidence type="ECO:0000313" key="2">
    <source>
        <dbReference type="Proteomes" id="UP001497623"/>
    </source>
</evidence>
<gene>
    <name evidence="1" type="ORF">MNOR_LOCUS13161</name>
</gene>
<keyword evidence="2" id="KW-1185">Reference proteome</keyword>
<dbReference type="EMBL" id="CAXKWB010007437">
    <property type="protein sequence ID" value="CAL4087140.1"/>
    <property type="molecule type" value="Genomic_DNA"/>
</dbReference>
<accession>A0AAV2QHS6</accession>
<evidence type="ECO:0000313" key="1">
    <source>
        <dbReference type="EMBL" id="CAL4087140.1"/>
    </source>
</evidence>
<protein>
    <submittedName>
        <fullName evidence="1">Uncharacterized protein</fullName>
    </submittedName>
</protein>
<organism evidence="1 2">
    <name type="scientific">Meganyctiphanes norvegica</name>
    <name type="common">Northern krill</name>
    <name type="synonym">Thysanopoda norvegica</name>
    <dbReference type="NCBI Taxonomy" id="48144"/>
    <lineage>
        <taxon>Eukaryota</taxon>
        <taxon>Metazoa</taxon>
        <taxon>Ecdysozoa</taxon>
        <taxon>Arthropoda</taxon>
        <taxon>Crustacea</taxon>
        <taxon>Multicrustacea</taxon>
        <taxon>Malacostraca</taxon>
        <taxon>Eumalacostraca</taxon>
        <taxon>Eucarida</taxon>
        <taxon>Euphausiacea</taxon>
        <taxon>Euphausiidae</taxon>
        <taxon>Meganyctiphanes</taxon>
    </lineage>
</organism>
<dbReference type="AlphaFoldDB" id="A0AAV2QHS6"/>